<dbReference type="EMBL" id="JXJX01000023">
    <property type="protein sequence ID" value="PCS05050.1"/>
    <property type="molecule type" value="Genomic_DNA"/>
</dbReference>
<comment type="caution">
    <text evidence="5">The sequence shown here is derived from an EMBL/GenBank/DDBJ whole genome shotgun (WGS) entry which is preliminary data.</text>
</comment>
<name>A0A2A5RV26_9LACT</name>
<proteinExistence type="inferred from homology"/>
<organism evidence="5 6">
    <name type="scientific">Pseudolactococcus plantarum</name>
    <dbReference type="NCBI Taxonomy" id="1365"/>
    <lineage>
        <taxon>Bacteria</taxon>
        <taxon>Bacillati</taxon>
        <taxon>Bacillota</taxon>
        <taxon>Bacilli</taxon>
        <taxon>Lactobacillales</taxon>
        <taxon>Streptococcaceae</taxon>
        <taxon>Pseudolactococcus</taxon>
    </lineage>
</organism>
<dbReference type="GO" id="GO:0015074">
    <property type="term" value="P:DNA integration"/>
    <property type="evidence" value="ECO:0007669"/>
    <property type="project" value="InterPro"/>
</dbReference>
<dbReference type="SUPFAM" id="SSF56349">
    <property type="entry name" value="DNA breaking-rejoining enzymes"/>
    <property type="match status" value="1"/>
</dbReference>
<evidence type="ECO:0000259" key="4">
    <source>
        <dbReference type="PROSITE" id="PS51898"/>
    </source>
</evidence>
<evidence type="ECO:0000313" key="5">
    <source>
        <dbReference type="EMBL" id="PCS05050.1"/>
    </source>
</evidence>
<sequence length="421" mass="48564">MKQEEKYVYKGKTLIKTTKSDGSINYTKRGIYLGTDSKTGKKITISITARTLKEFDRKVREAKLNFERNGNTRKETVQIEKFEDLAIVWFNSYRTLVSSENTLNRVSGYVYNYILPKWGDYIPNQIEASDVQIWLTQMANNAREAIDSRMIDKRGKSQEFGAIFHKFSDIFDYGITNFGLKNNPTSTIKVPPRPKKGDERVKVLSDTELSIWLSFLSRLPNNRTNTRFKLIIDCLLQGGMRINELTALEISDILVHTSEISISKTLMWKNNNKQLGIKGKVICKRTPKSDSGNRRILMTPKIIERLVEWHDYMNNYFKKHGLPESKLIFPTISGEYMCDRNERTSLIKRLKAANLPAYGFHIFRHTHASILLNQGANWKEIQVRMGHKSISTTMDLYAHLAPQKKAQAVELIQQKLNELSA</sequence>
<dbReference type="AlphaFoldDB" id="A0A2A5RV26"/>
<keyword evidence="2" id="KW-0238">DNA-binding</keyword>
<evidence type="ECO:0000256" key="1">
    <source>
        <dbReference type="ARBA" id="ARBA00008857"/>
    </source>
</evidence>
<dbReference type="Gene3D" id="1.10.443.10">
    <property type="entry name" value="Intergrase catalytic core"/>
    <property type="match status" value="1"/>
</dbReference>
<feature type="domain" description="Tyr recombinase" evidence="4">
    <location>
        <begin position="199"/>
        <end position="410"/>
    </location>
</feature>
<dbReference type="GO" id="GO:0006310">
    <property type="term" value="P:DNA recombination"/>
    <property type="evidence" value="ECO:0007669"/>
    <property type="project" value="UniProtKB-KW"/>
</dbReference>
<dbReference type="CDD" id="cd01189">
    <property type="entry name" value="INT_ICEBs1_C_like"/>
    <property type="match status" value="1"/>
</dbReference>
<dbReference type="InterPro" id="IPR011010">
    <property type="entry name" value="DNA_brk_join_enz"/>
</dbReference>
<evidence type="ECO:0000313" key="6">
    <source>
        <dbReference type="Proteomes" id="UP000242246"/>
    </source>
</evidence>
<evidence type="ECO:0000256" key="3">
    <source>
        <dbReference type="ARBA" id="ARBA00023172"/>
    </source>
</evidence>
<reference evidence="5 6" key="1">
    <citation type="submission" date="2014-12" db="EMBL/GenBank/DDBJ databases">
        <title>Draft genome sequences of 10 type strains of Lactococcus.</title>
        <authorList>
            <person name="Sun Z."/>
            <person name="Zhong Z."/>
            <person name="Liu W."/>
            <person name="Zhang W."/>
            <person name="Zhang H."/>
        </authorList>
    </citation>
    <scope>NUCLEOTIDE SEQUENCE [LARGE SCALE GENOMIC DNA]</scope>
    <source>
        <strain evidence="5 6">DSM 20686</strain>
    </source>
</reference>
<accession>A0A2A5RV26</accession>
<dbReference type="InterPro" id="IPR050090">
    <property type="entry name" value="Tyrosine_recombinase_XerCD"/>
</dbReference>
<dbReference type="OrthoDB" id="9803188at2"/>
<protein>
    <submittedName>
        <fullName evidence="5">Phage integrase</fullName>
    </submittedName>
</protein>
<gene>
    <name evidence="5" type="ORF">RU87_GL000811</name>
</gene>
<dbReference type="PANTHER" id="PTHR30349:SF64">
    <property type="entry name" value="PROPHAGE INTEGRASE INTD-RELATED"/>
    <property type="match status" value="1"/>
</dbReference>
<dbReference type="RefSeq" id="WP_068164879.1">
    <property type="nucleotide sequence ID" value="NZ_JXJX01000023.1"/>
</dbReference>
<comment type="similarity">
    <text evidence="1">Belongs to the 'phage' integrase family.</text>
</comment>
<keyword evidence="6" id="KW-1185">Reference proteome</keyword>
<dbReference type="Gene3D" id="1.10.150.130">
    <property type="match status" value="1"/>
</dbReference>
<keyword evidence="3" id="KW-0233">DNA recombination</keyword>
<dbReference type="GO" id="GO:0003677">
    <property type="term" value="F:DNA binding"/>
    <property type="evidence" value="ECO:0007669"/>
    <property type="project" value="UniProtKB-KW"/>
</dbReference>
<dbReference type="STRING" id="1348632.GCA_001591745_01818"/>
<dbReference type="InterPro" id="IPR002104">
    <property type="entry name" value="Integrase_catalytic"/>
</dbReference>
<dbReference type="InterPro" id="IPR010998">
    <property type="entry name" value="Integrase_recombinase_N"/>
</dbReference>
<dbReference type="InterPro" id="IPR013762">
    <property type="entry name" value="Integrase-like_cat_sf"/>
</dbReference>
<dbReference type="Pfam" id="PF00589">
    <property type="entry name" value="Phage_integrase"/>
    <property type="match status" value="1"/>
</dbReference>
<dbReference type="Proteomes" id="UP000242246">
    <property type="component" value="Unassembled WGS sequence"/>
</dbReference>
<evidence type="ECO:0000256" key="2">
    <source>
        <dbReference type="ARBA" id="ARBA00023125"/>
    </source>
</evidence>
<dbReference type="PANTHER" id="PTHR30349">
    <property type="entry name" value="PHAGE INTEGRASE-RELATED"/>
    <property type="match status" value="1"/>
</dbReference>
<dbReference type="PROSITE" id="PS51898">
    <property type="entry name" value="TYR_RECOMBINASE"/>
    <property type="match status" value="1"/>
</dbReference>